<dbReference type="Pfam" id="PF14363">
    <property type="entry name" value="AAA_assoc"/>
    <property type="match status" value="1"/>
</dbReference>
<reference evidence="7" key="1">
    <citation type="submission" date="2023-03" db="EMBL/GenBank/DDBJ databases">
        <title>Chromosome-scale reference genome and RAD-based genetic map of yellow starthistle (Centaurea solstitialis) reveal putative structural variation and QTLs associated with invader traits.</title>
        <authorList>
            <person name="Reatini B."/>
            <person name="Cang F.A."/>
            <person name="Jiang Q."/>
            <person name="Mckibben M.T.W."/>
            <person name="Barker M.S."/>
            <person name="Rieseberg L.H."/>
            <person name="Dlugosch K.M."/>
        </authorList>
    </citation>
    <scope>NUCLEOTIDE SEQUENCE</scope>
    <source>
        <strain evidence="7">CAN-66</strain>
        <tissue evidence="7">Leaf</tissue>
    </source>
</reference>
<dbReference type="InterPro" id="IPR027417">
    <property type="entry name" value="P-loop_NTPase"/>
</dbReference>
<dbReference type="InterPro" id="IPR025753">
    <property type="entry name" value="AAA_N_dom"/>
</dbReference>
<dbReference type="AlphaFoldDB" id="A0AA38SKP8"/>
<organism evidence="7 8">
    <name type="scientific">Centaurea solstitialis</name>
    <name type="common">yellow star-thistle</name>
    <dbReference type="NCBI Taxonomy" id="347529"/>
    <lineage>
        <taxon>Eukaryota</taxon>
        <taxon>Viridiplantae</taxon>
        <taxon>Streptophyta</taxon>
        <taxon>Embryophyta</taxon>
        <taxon>Tracheophyta</taxon>
        <taxon>Spermatophyta</taxon>
        <taxon>Magnoliopsida</taxon>
        <taxon>eudicotyledons</taxon>
        <taxon>Gunneridae</taxon>
        <taxon>Pentapetalae</taxon>
        <taxon>asterids</taxon>
        <taxon>campanulids</taxon>
        <taxon>Asterales</taxon>
        <taxon>Asteraceae</taxon>
        <taxon>Carduoideae</taxon>
        <taxon>Cardueae</taxon>
        <taxon>Centaureinae</taxon>
        <taxon>Centaurea</taxon>
    </lineage>
</organism>
<evidence type="ECO:0000313" key="7">
    <source>
        <dbReference type="EMBL" id="KAJ9537721.1"/>
    </source>
</evidence>
<feature type="region of interest" description="Disordered" evidence="4">
    <location>
        <begin position="310"/>
        <end position="350"/>
    </location>
</feature>
<dbReference type="SUPFAM" id="SSF52540">
    <property type="entry name" value="P-loop containing nucleoside triphosphate hydrolases"/>
    <property type="match status" value="1"/>
</dbReference>
<evidence type="ECO:0000259" key="5">
    <source>
        <dbReference type="Pfam" id="PF00004"/>
    </source>
</evidence>
<evidence type="ECO:0000256" key="2">
    <source>
        <dbReference type="ARBA" id="ARBA00022801"/>
    </source>
</evidence>
<proteinExistence type="predicted"/>
<dbReference type="EMBL" id="JARYMX010000008">
    <property type="protein sequence ID" value="KAJ9537721.1"/>
    <property type="molecule type" value="Genomic_DNA"/>
</dbReference>
<name>A0AA38SKP8_9ASTR</name>
<evidence type="ECO:0000256" key="3">
    <source>
        <dbReference type="ARBA" id="ARBA00022842"/>
    </source>
</evidence>
<dbReference type="GO" id="GO:0005524">
    <property type="term" value="F:ATP binding"/>
    <property type="evidence" value="ECO:0007669"/>
    <property type="project" value="InterPro"/>
</dbReference>
<dbReference type="Pfam" id="PF00004">
    <property type="entry name" value="AAA"/>
    <property type="match status" value="1"/>
</dbReference>
<protein>
    <submittedName>
        <fullName evidence="7">Uncharacterized protein</fullName>
    </submittedName>
</protein>
<comment type="caution">
    <text evidence="7">The sequence shown here is derived from an EMBL/GenBank/DDBJ whole genome shotgun (WGS) entry which is preliminary data.</text>
</comment>
<dbReference type="InterPro" id="IPR003959">
    <property type="entry name" value="ATPase_AAA_core"/>
</dbReference>
<dbReference type="Proteomes" id="UP001172457">
    <property type="component" value="Chromosome 8"/>
</dbReference>
<keyword evidence="3" id="KW-0460">Magnesium</keyword>
<gene>
    <name evidence="7" type="ORF">OSB04_030454</name>
</gene>
<dbReference type="Gene3D" id="3.40.50.300">
    <property type="entry name" value="P-loop containing nucleotide triphosphate hydrolases"/>
    <property type="match status" value="1"/>
</dbReference>
<feature type="domain" description="ATPase AAA-type core" evidence="5">
    <location>
        <begin position="245"/>
        <end position="314"/>
    </location>
</feature>
<accession>A0AA38SKP8</accession>
<feature type="compositionally biased region" description="Basic and acidic residues" evidence="4">
    <location>
        <begin position="326"/>
        <end position="343"/>
    </location>
</feature>
<feature type="domain" description="AAA-type ATPase N-terminal" evidence="6">
    <location>
        <begin position="27"/>
        <end position="122"/>
    </location>
</feature>
<dbReference type="PANTHER" id="PTHR23070">
    <property type="entry name" value="BCS1 AAA-TYPE ATPASE"/>
    <property type="match status" value="1"/>
</dbReference>
<evidence type="ECO:0000256" key="1">
    <source>
        <dbReference type="ARBA" id="ARBA00001946"/>
    </source>
</evidence>
<evidence type="ECO:0000256" key="4">
    <source>
        <dbReference type="SAM" id="MobiDB-lite"/>
    </source>
</evidence>
<keyword evidence="8" id="KW-1185">Reference proteome</keyword>
<dbReference type="InterPro" id="IPR050747">
    <property type="entry name" value="Mitochondrial_chaperone_BCS1"/>
</dbReference>
<comment type="cofactor">
    <cofactor evidence="1">
        <name>Mg(2+)</name>
        <dbReference type="ChEBI" id="CHEBI:18420"/>
    </cofactor>
</comment>
<dbReference type="GO" id="GO:0016887">
    <property type="term" value="F:ATP hydrolysis activity"/>
    <property type="evidence" value="ECO:0007669"/>
    <property type="project" value="InterPro"/>
</dbReference>
<keyword evidence="2" id="KW-0378">Hydrolase</keyword>
<evidence type="ECO:0000259" key="6">
    <source>
        <dbReference type="Pfam" id="PF14363"/>
    </source>
</evidence>
<evidence type="ECO:0000313" key="8">
    <source>
        <dbReference type="Proteomes" id="UP001172457"/>
    </source>
</evidence>
<sequence length="350" mass="40964">MMMGDMTQLGSLMAGVMFIWAIFRQLFPEEFRRDLKKYTNKIISYIYPYIEITFHEYELDGWYERSKAFISIERYLSTTTSSTAKRLKANILKDSESVILSMEDYEEVTDEFNGIKIWWTSSKNIPLQRALFSYRGEDDKRYYKLTCKREDRETVTKVYLKHVLDEGKAIAVRTRQRKLYTNNKSESGWGRNRTMWSHIVFQHPSTFDTLAMDPKKKKKILNDLIMFSKSKDFYKKVGKSWKRGYLLYGPPGTGKSSMIAAMANFLEYDIYDLELTSVKNNTDLRKLLIDTSSKSIIVIEDIDCSLDLTGQRKEKKEEGEEDDEKDPVAKKEKKEKDKEKKGSEVTLSGC</sequence>